<sequence length="184" mass="19674">MSLLDPSVTWLLDFITTYHSITRNNYLSVPTEPTRKPILLCGGSVHNIAREYGKDEWRQSAPAVDFDASLSLTPYQDSMPPPCAADLASLSPGAGAPPCAAPCAAHPLTTAARPPSQPASPSPPHTKALPSWEIHHGHDETSPVLAPPTTRRPTAMLARPLPLNPMPKLGHPVRLSPNGMDGMF</sequence>
<evidence type="ECO:0000313" key="3">
    <source>
        <dbReference type="Proteomes" id="UP000076738"/>
    </source>
</evidence>
<name>A0A167G1F0_CALVF</name>
<feature type="region of interest" description="Disordered" evidence="1">
    <location>
        <begin position="158"/>
        <end position="184"/>
    </location>
</feature>
<accession>A0A167G1F0</accession>
<gene>
    <name evidence="2" type="ORF">CALVIDRAFT_569394</name>
</gene>
<reference evidence="2 3" key="1">
    <citation type="journal article" date="2016" name="Mol. Biol. Evol.">
        <title>Comparative Genomics of Early-Diverging Mushroom-Forming Fungi Provides Insights into the Origins of Lignocellulose Decay Capabilities.</title>
        <authorList>
            <person name="Nagy L.G."/>
            <person name="Riley R."/>
            <person name="Tritt A."/>
            <person name="Adam C."/>
            <person name="Daum C."/>
            <person name="Floudas D."/>
            <person name="Sun H."/>
            <person name="Yadav J.S."/>
            <person name="Pangilinan J."/>
            <person name="Larsson K.H."/>
            <person name="Matsuura K."/>
            <person name="Barry K."/>
            <person name="Labutti K."/>
            <person name="Kuo R."/>
            <person name="Ohm R.A."/>
            <person name="Bhattacharya S.S."/>
            <person name="Shirouzu T."/>
            <person name="Yoshinaga Y."/>
            <person name="Martin F.M."/>
            <person name="Grigoriev I.V."/>
            <person name="Hibbett D.S."/>
        </authorList>
    </citation>
    <scope>NUCLEOTIDE SEQUENCE [LARGE SCALE GENOMIC DNA]</scope>
    <source>
        <strain evidence="2 3">TUFC12733</strain>
    </source>
</reference>
<dbReference type="AlphaFoldDB" id="A0A167G1F0"/>
<evidence type="ECO:0000313" key="2">
    <source>
        <dbReference type="EMBL" id="KZO90075.1"/>
    </source>
</evidence>
<feature type="region of interest" description="Disordered" evidence="1">
    <location>
        <begin position="110"/>
        <end position="131"/>
    </location>
</feature>
<keyword evidence="3" id="KW-1185">Reference proteome</keyword>
<proteinExistence type="predicted"/>
<protein>
    <submittedName>
        <fullName evidence="2">Uncharacterized protein</fullName>
    </submittedName>
</protein>
<organism evidence="2 3">
    <name type="scientific">Calocera viscosa (strain TUFC12733)</name>
    <dbReference type="NCBI Taxonomy" id="1330018"/>
    <lineage>
        <taxon>Eukaryota</taxon>
        <taxon>Fungi</taxon>
        <taxon>Dikarya</taxon>
        <taxon>Basidiomycota</taxon>
        <taxon>Agaricomycotina</taxon>
        <taxon>Dacrymycetes</taxon>
        <taxon>Dacrymycetales</taxon>
        <taxon>Dacrymycetaceae</taxon>
        <taxon>Calocera</taxon>
    </lineage>
</organism>
<feature type="compositionally biased region" description="Pro residues" evidence="1">
    <location>
        <begin position="115"/>
        <end position="124"/>
    </location>
</feature>
<evidence type="ECO:0000256" key="1">
    <source>
        <dbReference type="SAM" id="MobiDB-lite"/>
    </source>
</evidence>
<dbReference type="Proteomes" id="UP000076738">
    <property type="component" value="Unassembled WGS sequence"/>
</dbReference>
<dbReference type="EMBL" id="KV417353">
    <property type="protein sequence ID" value="KZO90075.1"/>
    <property type="molecule type" value="Genomic_DNA"/>
</dbReference>